<feature type="region of interest" description="Disordered" evidence="13">
    <location>
        <begin position="488"/>
        <end position="507"/>
    </location>
</feature>
<dbReference type="InterPro" id="IPR014014">
    <property type="entry name" value="RNA_helicase_DEAD_Q_motif"/>
</dbReference>
<keyword evidence="18" id="KW-1185">Reference proteome</keyword>
<evidence type="ECO:0000256" key="4">
    <source>
        <dbReference type="ARBA" id="ARBA00022801"/>
    </source>
</evidence>
<feature type="domain" description="DEAD-box RNA helicase Q" evidence="16">
    <location>
        <begin position="304"/>
        <end position="332"/>
    </location>
</feature>
<evidence type="ECO:0000313" key="17">
    <source>
        <dbReference type="EMBL" id="KNE57473.1"/>
    </source>
</evidence>
<keyword evidence="4 12" id="KW-0378">Hydrolase</keyword>
<dbReference type="GO" id="GO:0003724">
    <property type="term" value="F:RNA helicase activity"/>
    <property type="evidence" value="ECO:0007669"/>
    <property type="project" value="UniProtKB-EC"/>
</dbReference>
<proteinExistence type="inferred from homology"/>
<dbReference type="Pfam" id="PF00271">
    <property type="entry name" value="Helicase_C"/>
    <property type="match status" value="1"/>
</dbReference>
<evidence type="ECO:0000256" key="11">
    <source>
        <dbReference type="PROSITE-ProRule" id="PRU00552"/>
    </source>
</evidence>
<evidence type="ECO:0000259" key="16">
    <source>
        <dbReference type="PROSITE" id="PS51195"/>
    </source>
</evidence>
<comment type="catalytic activity">
    <reaction evidence="10">
        <text>ATP + H2O = ADP + phosphate + H(+)</text>
        <dbReference type="Rhea" id="RHEA:13065"/>
        <dbReference type="ChEBI" id="CHEBI:15377"/>
        <dbReference type="ChEBI" id="CHEBI:15378"/>
        <dbReference type="ChEBI" id="CHEBI:30616"/>
        <dbReference type="ChEBI" id="CHEBI:43474"/>
        <dbReference type="ChEBI" id="CHEBI:456216"/>
        <dbReference type="EC" id="3.6.4.13"/>
    </reaction>
</comment>
<dbReference type="OrthoDB" id="196131at2759"/>
<keyword evidence="3 12" id="KW-0547">Nucleotide-binding</keyword>
<dbReference type="GO" id="GO:0006397">
    <property type="term" value="P:mRNA processing"/>
    <property type="evidence" value="ECO:0007669"/>
    <property type="project" value="UniProtKB-KW"/>
</dbReference>
<dbReference type="InterPro" id="IPR057479">
    <property type="entry name" value="PRP28/DDX23-like_helical"/>
</dbReference>
<dbReference type="CDD" id="cd17945">
    <property type="entry name" value="DEADc_DDX23"/>
    <property type="match status" value="1"/>
</dbReference>
<dbReference type="PROSITE" id="PS00039">
    <property type="entry name" value="DEAD_ATP_HELICASE"/>
    <property type="match status" value="1"/>
</dbReference>
<evidence type="ECO:0000256" key="8">
    <source>
        <dbReference type="ARBA" id="ARBA00037954"/>
    </source>
</evidence>
<dbReference type="OMA" id="ARDIKHM"/>
<evidence type="ECO:0000256" key="5">
    <source>
        <dbReference type="ARBA" id="ARBA00022806"/>
    </source>
</evidence>
<dbReference type="PROSITE" id="PS51192">
    <property type="entry name" value="HELICASE_ATP_BIND_1"/>
    <property type="match status" value="1"/>
</dbReference>
<name>A0A0L0S4N2_ALLM3</name>
<evidence type="ECO:0000256" key="3">
    <source>
        <dbReference type="ARBA" id="ARBA00022741"/>
    </source>
</evidence>
<feature type="compositionally biased region" description="Basic and acidic residues" evidence="13">
    <location>
        <begin position="7"/>
        <end position="19"/>
    </location>
</feature>
<dbReference type="InterPro" id="IPR014001">
    <property type="entry name" value="Helicase_ATP-bd"/>
</dbReference>
<evidence type="ECO:0000256" key="2">
    <source>
        <dbReference type="ARBA" id="ARBA00022664"/>
    </source>
</evidence>
<keyword evidence="2" id="KW-0507">mRNA processing</keyword>
<evidence type="ECO:0000259" key="14">
    <source>
        <dbReference type="PROSITE" id="PS51192"/>
    </source>
</evidence>
<dbReference type="InterPro" id="IPR001650">
    <property type="entry name" value="Helicase_C-like"/>
</dbReference>
<feature type="compositionally biased region" description="Basic and acidic residues" evidence="13">
    <location>
        <begin position="93"/>
        <end position="172"/>
    </location>
</feature>
<accession>A0A0L0S4N2</accession>
<dbReference type="EC" id="3.6.4.13" evidence="1"/>
<organism evidence="17 18">
    <name type="scientific">Allomyces macrogynus (strain ATCC 38327)</name>
    <name type="common">Allomyces javanicus var. macrogynus</name>
    <dbReference type="NCBI Taxonomy" id="578462"/>
    <lineage>
        <taxon>Eukaryota</taxon>
        <taxon>Fungi</taxon>
        <taxon>Fungi incertae sedis</taxon>
        <taxon>Blastocladiomycota</taxon>
        <taxon>Blastocladiomycetes</taxon>
        <taxon>Blastocladiales</taxon>
        <taxon>Blastocladiaceae</taxon>
        <taxon>Allomyces</taxon>
    </lineage>
</organism>
<dbReference type="InterPro" id="IPR027417">
    <property type="entry name" value="P-loop_NTPase"/>
</dbReference>
<keyword evidence="6 12" id="KW-0067">ATP-binding</keyword>
<evidence type="ECO:0000256" key="13">
    <source>
        <dbReference type="SAM" id="MobiDB-lite"/>
    </source>
</evidence>
<evidence type="ECO:0000256" key="6">
    <source>
        <dbReference type="ARBA" id="ARBA00022840"/>
    </source>
</evidence>
<keyword evidence="5 12" id="KW-0347">Helicase</keyword>
<evidence type="ECO:0000256" key="7">
    <source>
        <dbReference type="ARBA" id="ARBA00023187"/>
    </source>
</evidence>
<dbReference type="GO" id="GO:0016787">
    <property type="term" value="F:hydrolase activity"/>
    <property type="evidence" value="ECO:0007669"/>
    <property type="project" value="UniProtKB-KW"/>
</dbReference>
<dbReference type="CDD" id="cd18787">
    <property type="entry name" value="SF2_C_DEAD"/>
    <property type="match status" value="1"/>
</dbReference>
<dbReference type="PROSITE" id="PS51195">
    <property type="entry name" value="Q_MOTIF"/>
    <property type="match status" value="1"/>
</dbReference>
<evidence type="ECO:0000259" key="15">
    <source>
        <dbReference type="PROSITE" id="PS51194"/>
    </source>
</evidence>
<keyword evidence="7" id="KW-0508">mRNA splicing</keyword>
<evidence type="ECO:0000256" key="10">
    <source>
        <dbReference type="ARBA" id="ARBA00047984"/>
    </source>
</evidence>
<gene>
    <name evidence="17" type="ORF">AMAG_03184</name>
</gene>
<dbReference type="InterPro" id="IPR011545">
    <property type="entry name" value="DEAD/DEAH_box_helicase_dom"/>
</dbReference>
<sequence length="780" mass="88720">MTASNGRGKEPLSLEDVVKRQAQQKEAGSKPKFLSKEERAKLALERRAKEVEAIHEREVEEKQKRIEFFEEAKKLAQEEQARRYASSSSRSGGGRDRYRDHRSPSPPRSRRDDYRSREYDRNGDGRYDRGDRDRDRDRGYRGYRNDRDRDREYDDRRREDRRDDRRDRPSREGEEDGEIDTAGLTPEEMAQIRERYMGGEWKKRKVRRVNDRRFVFDWDAGEDTSVDVNPLYNQRVEYTAFGRGHLGGIDPEESDFRKGGKQVIVDNRHWSEKRLSEMKERDWRIFKEDFDISTKGGQVPRPIRSWRESSIPEPILRVIEQVGYKDPTPIQRQTIPIGLQNRDIIGIAETGSGKTASFLIPMLSFIMKLPKITEETAALGPYALIMVPTRELAQQIEVEAAKFAKPMGFRCVSIVGGHSIEEQSISLSRGAEIVIATPGRLKDCLDRHIIVLGQCTYVVMDEADRMIDMGFEADVTFILDKLPVSNAEDGQHADAARPSADQGRDVSATARAMATLRSLGHHDAMDVDRPLVKDTTEEPVVRQQLPEAVLKALGGVHIRQTTMFSATMPTAVERLAQKYLRKPATVVIGNAGKAVDTVQQIVEFVHDENRKRHRLFELLEEYEPPIIVFFNQKRSVDQYAKTLAKEGYLVAALHGGKSQDTREAAIDKLRKGEAQILLATNVAGRGLDVPNVSLVVNFDMSKNIEEYTHRIGRTGRAGKKGTAVTFLTKDDSEVLYDLKNLLVKSPVSKCPAELANHPDAQVKPGTFVAKRKYEETLFAK</sequence>
<dbReference type="GO" id="GO:0008380">
    <property type="term" value="P:RNA splicing"/>
    <property type="evidence" value="ECO:0007669"/>
    <property type="project" value="UniProtKB-KW"/>
</dbReference>
<dbReference type="AlphaFoldDB" id="A0A0L0S4N2"/>
<feature type="domain" description="Helicase ATP-binding" evidence="14">
    <location>
        <begin position="335"/>
        <end position="586"/>
    </location>
</feature>
<dbReference type="Pfam" id="PF25430">
    <property type="entry name" value="DDX23"/>
    <property type="match status" value="1"/>
</dbReference>
<dbReference type="STRING" id="578462.A0A0L0S4N2"/>
<dbReference type="Proteomes" id="UP000054350">
    <property type="component" value="Unassembled WGS sequence"/>
</dbReference>
<evidence type="ECO:0000313" key="18">
    <source>
        <dbReference type="Proteomes" id="UP000054350"/>
    </source>
</evidence>
<evidence type="ECO:0000256" key="1">
    <source>
        <dbReference type="ARBA" id="ARBA00012552"/>
    </source>
</evidence>
<dbReference type="PROSITE" id="PS51194">
    <property type="entry name" value="HELICASE_CTER"/>
    <property type="match status" value="1"/>
</dbReference>
<dbReference type="VEuPathDB" id="FungiDB:AMAG_03184"/>
<protein>
    <recommendedName>
        <fullName evidence="1">RNA helicase</fullName>
        <ecNumber evidence="1">3.6.4.13</ecNumber>
    </recommendedName>
</protein>
<evidence type="ECO:0000256" key="9">
    <source>
        <dbReference type="ARBA" id="ARBA00038719"/>
    </source>
</evidence>
<dbReference type="GO" id="GO:0005524">
    <property type="term" value="F:ATP binding"/>
    <property type="evidence" value="ECO:0007669"/>
    <property type="project" value="UniProtKB-KW"/>
</dbReference>
<dbReference type="EMBL" id="GG745331">
    <property type="protein sequence ID" value="KNE57473.1"/>
    <property type="molecule type" value="Genomic_DNA"/>
</dbReference>
<dbReference type="SMART" id="SM00490">
    <property type="entry name" value="HELICc"/>
    <property type="match status" value="1"/>
</dbReference>
<feature type="region of interest" description="Disordered" evidence="13">
    <location>
        <begin position="76"/>
        <end position="187"/>
    </location>
</feature>
<dbReference type="eggNOG" id="KOG0333">
    <property type="taxonomic scope" value="Eukaryota"/>
</dbReference>
<reference evidence="18" key="2">
    <citation type="submission" date="2009-11" db="EMBL/GenBank/DDBJ databases">
        <title>The Genome Sequence of Allomyces macrogynus strain ATCC 38327.</title>
        <authorList>
            <consortium name="The Broad Institute Genome Sequencing Platform"/>
            <person name="Russ C."/>
            <person name="Cuomo C."/>
            <person name="Shea T."/>
            <person name="Young S.K."/>
            <person name="Zeng Q."/>
            <person name="Koehrsen M."/>
            <person name="Haas B."/>
            <person name="Borodovsky M."/>
            <person name="Guigo R."/>
            <person name="Alvarado L."/>
            <person name="Berlin A."/>
            <person name="Borenstein D."/>
            <person name="Chen Z."/>
            <person name="Engels R."/>
            <person name="Freedman E."/>
            <person name="Gellesch M."/>
            <person name="Goldberg J."/>
            <person name="Griggs A."/>
            <person name="Gujja S."/>
            <person name="Heiman D."/>
            <person name="Hepburn T."/>
            <person name="Howarth C."/>
            <person name="Jen D."/>
            <person name="Larson L."/>
            <person name="Lewis B."/>
            <person name="Mehta T."/>
            <person name="Park D."/>
            <person name="Pearson M."/>
            <person name="Roberts A."/>
            <person name="Saif S."/>
            <person name="Shenoy N."/>
            <person name="Sisk P."/>
            <person name="Stolte C."/>
            <person name="Sykes S."/>
            <person name="Walk T."/>
            <person name="White J."/>
            <person name="Yandava C."/>
            <person name="Burger G."/>
            <person name="Gray M.W."/>
            <person name="Holland P.W.H."/>
            <person name="King N."/>
            <person name="Lang F.B.F."/>
            <person name="Roger A.J."/>
            <person name="Ruiz-Trillo I."/>
            <person name="Lander E."/>
            <person name="Nusbaum C."/>
        </authorList>
    </citation>
    <scope>NUCLEOTIDE SEQUENCE [LARGE SCALE GENOMIC DNA]</scope>
    <source>
        <strain evidence="18">ATCC 38327</strain>
    </source>
</reference>
<dbReference type="GO" id="GO:0003676">
    <property type="term" value="F:nucleic acid binding"/>
    <property type="evidence" value="ECO:0007669"/>
    <property type="project" value="InterPro"/>
</dbReference>
<comment type="subunit">
    <text evidence="9">Component of the U5 snRNP complex.</text>
</comment>
<dbReference type="SMART" id="SM00487">
    <property type="entry name" value="DEXDc"/>
    <property type="match status" value="1"/>
</dbReference>
<dbReference type="InterPro" id="IPR000629">
    <property type="entry name" value="RNA-helicase_DEAD-box_CS"/>
</dbReference>
<reference evidence="17 18" key="1">
    <citation type="submission" date="2009-11" db="EMBL/GenBank/DDBJ databases">
        <title>Annotation of Allomyces macrogynus ATCC 38327.</title>
        <authorList>
            <consortium name="The Broad Institute Genome Sequencing Platform"/>
            <person name="Russ C."/>
            <person name="Cuomo C."/>
            <person name="Burger G."/>
            <person name="Gray M.W."/>
            <person name="Holland P.W.H."/>
            <person name="King N."/>
            <person name="Lang F.B.F."/>
            <person name="Roger A.J."/>
            <person name="Ruiz-Trillo I."/>
            <person name="Young S.K."/>
            <person name="Zeng Q."/>
            <person name="Gargeya S."/>
            <person name="Fitzgerald M."/>
            <person name="Haas B."/>
            <person name="Abouelleil A."/>
            <person name="Alvarado L."/>
            <person name="Arachchi H.M."/>
            <person name="Berlin A."/>
            <person name="Chapman S.B."/>
            <person name="Gearin G."/>
            <person name="Goldberg J."/>
            <person name="Griggs A."/>
            <person name="Gujja S."/>
            <person name="Hansen M."/>
            <person name="Heiman D."/>
            <person name="Howarth C."/>
            <person name="Larimer J."/>
            <person name="Lui A."/>
            <person name="MacDonald P.J.P."/>
            <person name="McCowen C."/>
            <person name="Montmayeur A."/>
            <person name="Murphy C."/>
            <person name="Neiman D."/>
            <person name="Pearson M."/>
            <person name="Priest M."/>
            <person name="Roberts A."/>
            <person name="Saif S."/>
            <person name="Shea T."/>
            <person name="Sisk P."/>
            <person name="Stolte C."/>
            <person name="Sykes S."/>
            <person name="Wortman J."/>
            <person name="Nusbaum C."/>
            <person name="Birren B."/>
        </authorList>
    </citation>
    <scope>NUCLEOTIDE SEQUENCE [LARGE SCALE GENOMIC DNA]</scope>
    <source>
        <strain evidence="17 18">ATCC 38327</strain>
    </source>
</reference>
<feature type="domain" description="Helicase C-terminal" evidence="15">
    <location>
        <begin position="597"/>
        <end position="758"/>
    </location>
</feature>
<dbReference type="SUPFAM" id="SSF52540">
    <property type="entry name" value="P-loop containing nucleoside triphosphate hydrolases"/>
    <property type="match status" value="1"/>
</dbReference>
<evidence type="ECO:0000256" key="12">
    <source>
        <dbReference type="RuleBase" id="RU000492"/>
    </source>
</evidence>
<dbReference type="Gene3D" id="3.40.50.300">
    <property type="entry name" value="P-loop containing nucleotide triphosphate hydrolases"/>
    <property type="match status" value="2"/>
</dbReference>
<feature type="region of interest" description="Disordered" evidence="13">
    <location>
        <begin position="1"/>
        <end position="35"/>
    </location>
</feature>
<dbReference type="PANTHER" id="PTHR47958">
    <property type="entry name" value="ATP-DEPENDENT RNA HELICASE DBP3"/>
    <property type="match status" value="1"/>
</dbReference>
<comment type="similarity">
    <text evidence="8">Belongs to the DEAD box helicase family. DDX23/PRP28 subfamily.</text>
</comment>
<dbReference type="Pfam" id="PF00270">
    <property type="entry name" value="DEAD"/>
    <property type="match status" value="1"/>
</dbReference>
<feature type="short sequence motif" description="Q motif" evidence="11">
    <location>
        <begin position="304"/>
        <end position="332"/>
    </location>
</feature>